<reference evidence="2" key="1">
    <citation type="submission" date="2016-10" db="EMBL/GenBank/DDBJ databases">
        <authorList>
            <person name="Varghese N."/>
            <person name="Submissions S."/>
        </authorList>
    </citation>
    <scope>NUCLEOTIDE SEQUENCE [LARGE SCALE GENOMIC DNA]</scope>
    <source>
        <strain evidence="2">DSM 28453</strain>
    </source>
</reference>
<name>A0A1I4CRR3_9RHOB</name>
<gene>
    <name evidence="1" type="ORF">SAMN04488036_102409</name>
</gene>
<organism evidence="1 2">
    <name type="scientific">Shimia haliotis</name>
    <dbReference type="NCBI Taxonomy" id="1280847"/>
    <lineage>
        <taxon>Bacteria</taxon>
        <taxon>Pseudomonadati</taxon>
        <taxon>Pseudomonadota</taxon>
        <taxon>Alphaproteobacteria</taxon>
        <taxon>Rhodobacterales</taxon>
        <taxon>Roseobacteraceae</taxon>
    </lineage>
</organism>
<protein>
    <submittedName>
        <fullName evidence="1">Uncharacterized protein</fullName>
    </submittedName>
</protein>
<dbReference type="Proteomes" id="UP000198851">
    <property type="component" value="Unassembled WGS sequence"/>
</dbReference>
<dbReference type="AlphaFoldDB" id="A0A1I4CRR3"/>
<dbReference type="EMBL" id="FOSZ01000002">
    <property type="protein sequence ID" value="SFK82927.1"/>
    <property type="molecule type" value="Genomic_DNA"/>
</dbReference>
<sequence>MSPIYERIGRLYCRSIGSIPKDHRASKATVSQGVNRIFDYLAKKLVGESGLRLV</sequence>
<evidence type="ECO:0000313" key="1">
    <source>
        <dbReference type="EMBL" id="SFK82927.1"/>
    </source>
</evidence>
<keyword evidence="2" id="KW-1185">Reference proteome</keyword>
<accession>A0A1I4CRR3</accession>
<proteinExistence type="predicted"/>
<evidence type="ECO:0000313" key="2">
    <source>
        <dbReference type="Proteomes" id="UP000198851"/>
    </source>
</evidence>
<dbReference type="STRING" id="1280847.SAMN04488036_102409"/>